<sequence length="277" mass="31505">MSIPTQKKVKFSLIVLVIASIFSILLLIGSIISSKSQFESLFLLKGQFTAEIESDEYGDSNIFRLKNQLEEKVNSAAEDIKKIRGISERIIGINLLDDIRGRLHETDPRNTAGRSTAGSKTVFESKIDLRRSSYEIRHQITLLESFIYRLLVEKRLDNFENLKKNYISQAMRKTQSEVKQLHSIARDLASARADFSPLVALSDELAAQLNRIEKALVTNPKNLFNSYLELVKKEKNLLSEVENLHNSKDITVVVTILILLAMIGMLSYWGRLHARQD</sequence>
<name>A0A450ZI95_9GAMM</name>
<feature type="transmembrane region" description="Helical" evidence="1">
    <location>
        <begin position="250"/>
        <end position="269"/>
    </location>
</feature>
<evidence type="ECO:0000256" key="1">
    <source>
        <dbReference type="SAM" id="Phobius"/>
    </source>
</evidence>
<reference evidence="2" key="1">
    <citation type="submission" date="2019-02" db="EMBL/GenBank/DDBJ databases">
        <authorList>
            <person name="Gruber-Vodicka R. H."/>
            <person name="Seah K. B. B."/>
        </authorList>
    </citation>
    <scope>NUCLEOTIDE SEQUENCE</scope>
    <source>
        <strain evidence="3">BECK_BY2</strain>
        <strain evidence="2">BECK_BY3</strain>
    </source>
</reference>
<organism evidence="2">
    <name type="scientific">Candidatus Kentrum sp. TUN</name>
    <dbReference type="NCBI Taxonomy" id="2126343"/>
    <lineage>
        <taxon>Bacteria</taxon>
        <taxon>Pseudomonadati</taxon>
        <taxon>Pseudomonadota</taxon>
        <taxon>Gammaproteobacteria</taxon>
        <taxon>Candidatus Kentrum</taxon>
    </lineage>
</organism>
<protein>
    <submittedName>
        <fullName evidence="2">Uncharacterized protein</fullName>
    </submittedName>
</protein>
<keyword evidence="1" id="KW-0812">Transmembrane</keyword>
<keyword evidence="1" id="KW-0472">Membrane</keyword>
<evidence type="ECO:0000313" key="3">
    <source>
        <dbReference type="EMBL" id="VFK55658.1"/>
    </source>
</evidence>
<dbReference type="EMBL" id="CAADFV010000031">
    <property type="protein sequence ID" value="VFK55658.1"/>
    <property type="molecule type" value="Genomic_DNA"/>
</dbReference>
<dbReference type="AlphaFoldDB" id="A0A450ZI95"/>
<accession>A0A450ZI95</accession>
<evidence type="ECO:0000313" key="2">
    <source>
        <dbReference type="EMBL" id="VFK53526.1"/>
    </source>
</evidence>
<dbReference type="EMBL" id="CAADFY010000023">
    <property type="protein sequence ID" value="VFK53526.1"/>
    <property type="molecule type" value="Genomic_DNA"/>
</dbReference>
<proteinExistence type="predicted"/>
<keyword evidence="1" id="KW-1133">Transmembrane helix</keyword>
<gene>
    <name evidence="3" type="ORF">BECKTUN1418E_GA0071001_103120</name>
    <name evidence="2" type="ORF">BECKTUN1418F_GA0071002_10232</name>
</gene>
<feature type="transmembrane region" description="Helical" evidence="1">
    <location>
        <begin position="12"/>
        <end position="32"/>
    </location>
</feature>